<feature type="region of interest" description="Disordered" evidence="1">
    <location>
        <begin position="1"/>
        <end position="22"/>
    </location>
</feature>
<sequence>MTTNTKETPGQTMPAESGPGRIRGALATDVVKATAEQHGVCVRPFTMEVGDTETGEVRYVPVPCGSTVESVCLPCATKAKALRQAQCREGWHLAAEPVITRQDPSEVQTELMTYRADLVAAYRDVHAAGDEAEAENLRGEISSVDTELRDSGMTGRLPAVDGAVRRPVKRSTKRRQDAPNLPRRKVSKTTVGREYAGRFRPSMFVTLTCDTYGRVRPDGSPVDPASYDYRRAARDAVHFAALVDRWWQNLRRVVGFDVQYFATVEPQKRAAPHLHTALRGAIPHDVIRLVTEATYHQVWWPNHDEVVYGGDRKPLWDPDSRSFVDPDTREPLTAWDDAVEAVDEPSHVVRFGEQVHSKGILGGTEEAGRHIGYLTKYLTKSTGEVVDADTAAQRDHHDRLHAELAVTPCSPRCAVWLLYGVQPKGAGRKTTPGHCRGRAHRRTTLGLPGRRVLVSRKWSGKTVADHKADRLAYVTSMLADAGIEKPRPDPGRFVWRKVEPGDTHVPPRDQLVMRAIAERITWKAEYERALLAAAGPPGLPETSATPAVAA</sequence>
<dbReference type="AlphaFoldDB" id="A0A1H8QT03"/>
<proteinExistence type="predicted"/>
<reference evidence="2 3" key="1">
    <citation type="submission" date="2016-10" db="EMBL/GenBank/DDBJ databases">
        <authorList>
            <person name="de Groot N.N."/>
        </authorList>
    </citation>
    <scope>NUCLEOTIDE SEQUENCE [LARGE SCALE GENOMIC DNA]</scope>
    <source>
        <strain evidence="2 3">DSM 44993</strain>
    </source>
</reference>
<protein>
    <recommendedName>
        <fullName evidence="4">Replication initiator protein</fullName>
    </recommendedName>
</protein>
<keyword evidence="3" id="KW-1185">Reference proteome</keyword>
<dbReference type="InterPro" id="IPR046828">
    <property type="entry name" value="RepSA"/>
</dbReference>
<accession>A0A1H8QT03</accession>
<evidence type="ECO:0000313" key="2">
    <source>
        <dbReference type="EMBL" id="SEO56963.1"/>
    </source>
</evidence>
<name>A0A1H8QT03_9PSEU</name>
<evidence type="ECO:0008006" key="4">
    <source>
        <dbReference type="Google" id="ProtNLM"/>
    </source>
</evidence>
<feature type="compositionally biased region" description="Polar residues" evidence="1">
    <location>
        <begin position="1"/>
        <end position="11"/>
    </location>
</feature>
<organism evidence="2 3">
    <name type="scientific">Amycolatopsis saalfeldensis</name>
    <dbReference type="NCBI Taxonomy" id="394193"/>
    <lineage>
        <taxon>Bacteria</taxon>
        <taxon>Bacillati</taxon>
        <taxon>Actinomycetota</taxon>
        <taxon>Actinomycetes</taxon>
        <taxon>Pseudonocardiales</taxon>
        <taxon>Pseudonocardiaceae</taxon>
        <taxon>Amycolatopsis</taxon>
    </lineage>
</organism>
<evidence type="ECO:0000256" key="1">
    <source>
        <dbReference type="SAM" id="MobiDB-lite"/>
    </source>
</evidence>
<gene>
    <name evidence="2" type="ORF">SAMN04489732_101465</name>
</gene>
<dbReference type="STRING" id="394193.SAMN04489732_101465"/>
<feature type="region of interest" description="Disordered" evidence="1">
    <location>
        <begin position="165"/>
        <end position="187"/>
    </location>
</feature>
<dbReference type="Pfam" id="PF20199">
    <property type="entry name" value="RepSA"/>
    <property type="match status" value="1"/>
</dbReference>
<dbReference type="EMBL" id="FOEF01000001">
    <property type="protein sequence ID" value="SEO56963.1"/>
    <property type="molecule type" value="Genomic_DNA"/>
</dbReference>
<dbReference type="Proteomes" id="UP000198582">
    <property type="component" value="Unassembled WGS sequence"/>
</dbReference>
<evidence type="ECO:0000313" key="3">
    <source>
        <dbReference type="Proteomes" id="UP000198582"/>
    </source>
</evidence>